<accession>S8F4I3</accession>
<evidence type="ECO:0000313" key="2">
    <source>
        <dbReference type="Proteomes" id="UP000015241"/>
    </source>
</evidence>
<dbReference type="EMBL" id="KE504253">
    <property type="protein sequence ID" value="EPS93869.1"/>
    <property type="molecule type" value="Genomic_DNA"/>
</dbReference>
<name>S8F4I3_FOMSC</name>
<protein>
    <recommendedName>
        <fullName evidence="3">F-box domain-containing protein</fullName>
    </recommendedName>
</protein>
<evidence type="ECO:0008006" key="3">
    <source>
        <dbReference type="Google" id="ProtNLM"/>
    </source>
</evidence>
<dbReference type="Proteomes" id="UP000015241">
    <property type="component" value="Unassembled WGS sequence"/>
</dbReference>
<dbReference type="OrthoDB" id="2816214at2759"/>
<dbReference type="InParanoid" id="S8F4I3"/>
<dbReference type="HOGENOM" id="CLU_642560_0_0_1"/>
<gene>
    <name evidence="1" type="ORF">FOMPIDRAFT_91474</name>
</gene>
<organism evidence="1 2">
    <name type="scientific">Fomitopsis schrenkii</name>
    <name type="common">Brown rot fungus</name>
    <dbReference type="NCBI Taxonomy" id="2126942"/>
    <lineage>
        <taxon>Eukaryota</taxon>
        <taxon>Fungi</taxon>
        <taxon>Dikarya</taxon>
        <taxon>Basidiomycota</taxon>
        <taxon>Agaricomycotina</taxon>
        <taxon>Agaricomycetes</taxon>
        <taxon>Polyporales</taxon>
        <taxon>Fomitopsis</taxon>
    </lineage>
</organism>
<sequence>MSKPLVNRRYSRVVQHLSVTDNIAEPFVHTFPTRLPGCFFTSLTSLEFCCLDWTQGRLHTYFFSYLRHFSAVTSLTLTQCRLRSSRDIHRIVNTFPNLAVISVDSIVIAHKANAVLTVQHPQLTLPAQRSMLTGICTWTYADNPNPFDPEGCEVLQEDVLSTLSSYSSVAELSFFLSQFISFKRLRHFLEAFPNLHGLDVEGEPEWEDLNDQFKASPGRPANMLEFQAWKELSFSFMSAEVMHRLLEHCTTRSRRVHGLCMLMSDLPCPALLQIVEEIVQESGPELEEFRWEVNDDVLAQGSELNAAETYYMLPDFFECNSRLKHLVIDLPIQSAPLHTSQLYDALLKLIARIGSTCLELLILRVMLPTAQVDDTDKEHTPLFEQPNSHEDIVSPFHAILSQKRFDGLTGFTDEAHRPVILKFSFFGGVFPPSEEVSLLSDVIQALVEVLFEPWLKRGLVRLELPSGDEIDDWQEVSTDASGSDSV</sequence>
<evidence type="ECO:0000313" key="1">
    <source>
        <dbReference type="EMBL" id="EPS93869.1"/>
    </source>
</evidence>
<dbReference type="STRING" id="743788.S8F4I3"/>
<proteinExistence type="predicted"/>
<keyword evidence="2" id="KW-1185">Reference proteome</keyword>
<dbReference type="AlphaFoldDB" id="S8F4I3"/>
<reference evidence="1 2" key="1">
    <citation type="journal article" date="2012" name="Science">
        <title>The Paleozoic origin of enzymatic lignin decomposition reconstructed from 31 fungal genomes.</title>
        <authorList>
            <person name="Floudas D."/>
            <person name="Binder M."/>
            <person name="Riley R."/>
            <person name="Barry K."/>
            <person name="Blanchette R.A."/>
            <person name="Henrissat B."/>
            <person name="Martinez A.T."/>
            <person name="Otillar R."/>
            <person name="Spatafora J.W."/>
            <person name="Yadav J.S."/>
            <person name="Aerts A."/>
            <person name="Benoit I."/>
            <person name="Boyd A."/>
            <person name="Carlson A."/>
            <person name="Copeland A."/>
            <person name="Coutinho P.M."/>
            <person name="de Vries R.P."/>
            <person name="Ferreira P."/>
            <person name="Findley K."/>
            <person name="Foster B."/>
            <person name="Gaskell J."/>
            <person name="Glotzer D."/>
            <person name="Gorecki P."/>
            <person name="Heitman J."/>
            <person name="Hesse C."/>
            <person name="Hori C."/>
            <person name="Igarashi K."/>
            <person name="Jurgens J.A."/>
            <person name="Kallen N."/>
            <person name="Kersten P."/>
            <person name="Kohler A."/>
            <person name="Kuees U."/>
            <person name="Kumar T.K.A."/>
            <person name="Kuo A."/>
            <person name="LaButti K."/>
            <person name="Larrondo L.F."/>
            <person name="Lindquist E."/>
            <person name="Ling A."/>
            <person name="Lombard V."/>
            <person name="Lucas S."/>
            <person name="Lundell T."/>
            <person name="Martin R."/>
            <person name="McLaughlin D.J."/>
            <person name="Morgenstern I."/>
            <person name="Morin E."/>
            <person name="Murat C."/>
            <person name="Nagy L.G."/>
            <person name="Nolan M."/>
            <person name="Ohm R.A."/>
            <person name="Patyshakuliyeva A."/>
            <person name="Rokas A."/>
            <person name="Ruiz-Duenas F.J."/>
            <person name="Sabat G."/>
            <person name="Salamov A."/>
            <person name="Samejima M."/>
            <person name="Schmutz J."/>
            <person name="Slot J.C."/>
            <person name="St John F."/>
            <person name="Stenlid J."/>
            <person name="Sun H."/>
            <person name="Sun S."/>
            <person name="Syed K."/>
            <person name="Tsang A."/>
            <person name="Wiebenga A."/>
            <person name="Young D."/>
            <person name="Pisabarro A."/>
            <person name="Eastwood D.C."/>
            <person name="Martin F."/>
            <person name="Cullen D."/>
            <person name="Grigoriev I.V."/>
            <person name="Hibbett D.S."/>
        </authorList>
    </citation>
    <scope>NUCLEOTIDE SEQUENCE</scope>
    <source>
        <strain evidence="2">FP-58527</strain>
    </source>
</reference>